<dbReference type="Proteomes" id="UP000238176">
    <property type="component" value="Unassembled WGS sequence"/>
</dbReference>
<reference evidence="10 11" key="1">
    <citation type="submission" date="2018-03" db="EMBL/GenBank/DDBJ databases">
        <title>Genomic Encyclopedia of Type Strains, Phase III (KMG-III): the genomes of soil and plant-associated and newly described type strains.</title>
        <authorList>
            <person name="Whitman W."/>
        </authorList>
    </citation>
    <scope>NUCLEOTIDE SEQUENCE [LARGE SCALE GENOMIC DNA]</scope>
    <source>
        <strain evidence="10 11">CGMCC 4.7067</strain>
    </source>
</reference>
<dbReference type="EMBL" id="PVTJ01000018">
    <property type="protein sequence ID" value="PRY53439.1"/>
    <property type="molecule type" value="Genomic_DNA"/>
</dbReference>
<dbReference type="GO" id="GO:0005886">
    <property type="term" value="C:plasma membrane"/>
    <property type="evidence" value="ECO:0007669"/>
    <property type="project" value="UniProtKB-SubCell"/>
</dbReference>
<keyword evidence="4 9" id="KW-0812">Transmembrane</keyword>
<evidence type="ECO:0000256" key="1">
    <source>
        <dbReference type="ARBA" id="ARBA00004651"/>
    </source>
</evidence>
<protein>
    <submittedName>
        <fullName evidence="10">Amino acid/amide ABC transporter membrane protein 1 (HAAT family)</fullName>
    </submittedName>
</protein>
<comment type="similarity">
    <text evidence="8">Belongs to the binding-protein-dependent transport system permease family. LivHM subfamily.</text>
</comment>
<evidence type="ECO:0000256" key="2">
    <source>
        <dbReference type="ARBA" id="ARBA00022448"/>
    </source>
</evidence>
<comment type="caution">
    <text evidence="10">The sequence shown here is derived from an EMBL/GenBank/DDBJ whole genome shotgun (WGS) entry which is preliminary data.</text>
</comment>
<feature type="transmembrane region" description="Helical" evidence="9">
    <location>
        <begin position="38"/>
        <end position="56"/>
    </location>
</feature>
<evidence type="ECO:0000256" key="5">
    <source>
        <dbReference type="ARBA" id="ARBA00022970"/>
    </source>
</evidence>
<dbReference type="PANTHER" id="PTHR11795:SF445">
    <property type="entry name" value="AMINO ACID ABC TRANSPORTER PERMEASE PROTEIN"/>
    <property type="match status" value="1"/>
</dbReference>
<evidence type="ECO:0000256" key="7">
    <source>
        <dbReference type="ARBA" id="ARBA00023136"/>
    </source>
</evidence>
<evidence type="ECO:0000256" key="3">
    <source>
        <dbReference type="ARBA" id="ARBA00022475"/>
    </source>
</evidence>
<name>A0A2T0U699_9ACTN</name>
<comment type="subcellular location">
    <subcellularLocation>
        <location evidence="1">Cell membrane</location>
        <topology evidence="1">Multi-pass membrane protein</topology>
    </subcellularLocation>
</comment>
<evidence type="ECO:0000256" key="8">
    <source>
        <dbReference type="ARBA" id="ARBA00037998"/>
    </source>
</evidence>
<dbReference type="OrthoDB" id="9807115at2"/>
<feature type="transmembrane region" description="Helical" evidence="9">
    <location>
        <begin position="176"/>
        <end position="202"/>
    </location>
</feature>
<dbReference type="CDD" id="cd06582">
    <property type="entry name" value="TM_PBP1_LivH_like"/>
    <property type="match status" value="1"/>
</dbReference>
<feature type="transmembrane region" description="Helical" evidence="9">
    <location>
        <begin position="6"/>
        <end position="26"/>
    </location>
</feature>
<keyword evidence="5" id="KW-0029">Amino-acid transport</keyword>
<dbReference type="RefSeq" id="WP_106366892.1">
    <property type="nucleotide sequence ID" value="NZ_PVTJ01000018.1"/>
</dbReference>
<dbReference type="GO" id="GO:0022857">
    <property type="term" value="F:transmembrane transporter activity"/>
    <property type="evidence" value="ECO:0007669"/>
    <property type="project" value="InterPro"/>
</dbReference>
<feature type="transmembrane region" description="Helical" evidence="9">
    <location>
        <begin position="134"/>
        <end position="156"/>
    </location>
</feature>
<dbReference type="PANTHER" id="PTHR11795">
    <property type="entry name" value="BRANCHED-CHAIN AMINO ACID TRANSPORT SYSTEM PERMEASE PROTEIN LIVH"/>
    <property type="match status" value="1"/>
</dbReference>
<evidence type="ECO:0000256" key="6">
    <source>
        <dbReference type="ARBA" id="ARBA00022989"/>
    </source>
</evidence>
<evidence type="ECO:0000313" key="10">
    <source>
        <dbReference type="EMBL" id="PRY53439.1"/>
    </source>
</evidence>
<feature type="transmembrane region" description="Helical" evidence="9">
    <location>
        <begin position="62"/>
        <end position="81"/>
    </location>
</feature>
<feature type="transmembrane region" description="Helical" evidence="9">
    <location>
        <begin position="261"/>
        <end position="279"/>
    </location>
</feature>
<evidence type="ECO:0000256" key="4">
    <source>
        <dbReference type="ARBA" id="ARBA00022692"/>
    </source>
</evidence>
<accession>A0A2T0U699</accession>
<evidence type="ECO:0000256" key="9">
    <source>
        <dbReference type="SAM" id="Phobius"/>
    </source>
</evidence>
<sequence>MGAFFALGIFQGAVYGLLAVGIVLVYKAKRVFNFAQGEFGGVAAFAAFYLVVNLGLPYWTGILGGLAAAVAMGLAVERVIVRPLESASRTIMLVALVGVALFTIAIIVLLGQPVPRVMPPLVEGSGVNILGAGILPQQLILLAVLAVLAAAMAWFFKTDLGLAVLASSQDTRAAQVVGISPVAISRLVWGMAALLGGIAGLLYAPVGIFTPGFMTLTMLVPAFAAAVLGGMTSLPGAFVGGIAIGVVQNLGIYLLGQQLKVPGAAELGVFALLMLVLLIRPQGLLGKEA</sequence>
<keyword evidence="11" id="KW-1185">Reference proteome</keyword>
<keyword evidence="3" id="KW-1003">Cell membrane</keyword>
<feature type="transmembrane region" description="Helical" evidence="9">
    <location>
        <begin position="93"/>
        <end position="114"/>
    </location>
</feature>
<keyword evidence="6 9" id="KW-1133">Transmembrane helix</keyword>
<gene>
    <name evidence="10" type="ORF">B0I28_11811</name>
</gene>
<dbReference type="GO" id="GO:0006865">
    <property type="term" value="P:amino acid transport"/>
    <property type="evidence" value="ECO:0007669"/>
    <property type="project" value="UniProtKB-KW"/>
</dbReference>
<dbReference type="InterPro" id="IPR001851">
    <property type="entry name" value="ABC_transp_permease"/>
</dbReference>
<keyword evidence="7 9" id="KW-0472">Membrane</keyword>
<proteinExistence type="inferred from homology"/>
<dbReference type="AlphaFoldDB" id="A0A2T0U699"/>
<evidence type="ECO:0000313" key="11">
    <source>
        <dbReference type="Proteomes" id="UP000238176"/>
    </source>
</evidence>
<keyword evidence="2" id="KW-0813">Transport</keyword>
<dbReference type="InterPro" id="IPR052157">
    <property type="entry name" value="BCAA_transport_permease"/>
</dbReference>
<dbReference type="Pfam" id="PF02653">
    <property type="entry name" value="BPD_transp_2"/>
    <property type="match status" value="1"/>
</dbReference>
<organism evidence="10 11">
    <name type="scientific">Glycomyces artemisiae</name>
    <dbReference type="NCBI Taxonomy" id="1076443"/>
    <lineage>
        <taxon>Bacteria</taxon>
        <taxon>Bacillati</taxon>
        <taxon>Actinomycetota</taxon>
        <taxon>Actinomycetes</taxon>
        <taxon>Glycomycetales</taxon>
        <taxon>Glycomycetaceae</taxon>
        <taxon>Glycomyces</taxon>
    </lineage>
</organism>